<sequence>MKPPGLVRSALEVGTEDENGSRPLRLWAGPTCRTMHGPMARAPAASRPRSGACLSTSPGGITRQPRLALEAEKGEEVAVLEMCLKTPMGLQHRSANWRGSRRAEIPSPRWCRPGPVGRLQ</sequence>
<dbReference type="EMBL" id="JANPWB010000011">
    <property type="protein sequence ID" value="KAJ1129070.1"/>
    <property type="molecule type" value="Genomic_DNA"/>
</dbReference>
<organism evidence="2 3">
    <name type="scientific">Pleurodeles waltl</name>
    <name type="common">Iberian ribbed newt</name>
    <dbReference type="NCBI Taxonomy" id="8319"/>
    <lineage>
        <taxon>Eukaryota</taxon>
        <taxon>Metazoa</taxon>
        <taxon>Chordata</taxon>
        <taxon>Craniata</taxon>
        <taxon>Vertebrata</taxon>
        <taxon>Euteleostomi</taxon>
        <taxon>Amphibia</taxon>
        <taxon>Batrachia</taxon>
        <taxon>Caudata</taxon>
        <taxon>Salamandroidea</taxon>
        <taxon>Salamandridae</taxon>
        <taxon>Pleurodelinae</taxon>
        <taxon>Pleurodeles</taxon>
    </lineage>
</organism>
<accession>A0AAV7PPX7</accession>
<comment type="caution">
    <text evidence="2">The sequence shown here is derived from an EMBL/GenBank/DDBJ whole genome shotgun (WGS) entry which is preliminary data.</text>
</comment>
<evidence type="ECO:0000256" key="1">
    <source>
        <dbReference type="SAM" id="MobiDB-lite"/>
    </source>
</evidence>
<protein>
    <submittedName>
        <fullName evidence="2">Uncharacterized protein</fullName>
    </submittedName>
</protein>
<feature type="region of interest" description="Disordered" evidence="1">
    <location>
        <begin position="1"/>
        <end position="62"/>
    </location>
</feature>
<feature type="region of interest" description="Disordered" evidence="1">
    <location>
        <begin position="90"/>
        <end position="120"/>
    </location>
</feature>
<proteinExistence type="predicted"/>
<evidence type="ECO:0000313" key="2">
    <source>
        <dbReference type="EMBL" id="KAJ1129070.1"/>
    </source>
</evidence>
<feature type="compositionally biased region" description="Low complexity" evidence="1">
    <location>
        <begin position="37"/>
        <end position="52"/>
    </location>
</feature>
<gene>
    <name evidence="2" type="ORF">NDU88_007441</name>
</gene>
<evidence type="ECO:0000313" key="3">
    <source>
        <dbReference type="Proteomes" id="UP001066276"/>
    </source>
</evidence>
<reference evidence="2" key="1">
    <citation type="journal article" date="2022" name="bioRxiv">
        <title>Sequencing and chromosome-scale assembly of the giantPleurodeles waltlgenome.</title>
        <authorList>
            <person name="Brown T."/>
            <person name="Elewa A."/>
            <person name="Iarovenko S."/>
            <person name="Subramanian E."/>
            <person name="Araus A.J."/>
            <person name="Petzold A."/>
            <person name="Susuki M."/>
            <person name="Suzuki K.-i.T."/>
            <person name="Hayashi T."/>
            <person name="Toyoda A."/>
            <person name="Oliveira C."/>
            <person name="Osipova E."/>
            <person name="Leigh N.D."/>
            <person name="Simon A."/>
            <person name="Yun M.H."/>
        </authorList>
    </citation>
    <scope>NUCLEOTIDE SEQUENCE</scope>
    <source>
        <strain evidence="2">20211129_DDA</strain>
        <tissue evidence="2">Liver</tissue>
    </source>
</reference>
<keyword evidence="3" id="KW-1185">Reference proteome</keyword>
<dbReference type="Proteomes" id="UP001066276">
    <property type="component" value="Chromosome 7"/>
</dbReference>
<dbReference type="AlphaFoldDB" id="A0AAV7PPX7"/>
<name>A0AAV7PPX7_PLEWA</name>